<dbReference type="Pfam" id="PF03658">
    <property type="entry name" value="Ub-RnfH"/>
    <property type="match status" value="1"/>
</dbReference>
<proteinExistence type="inferred from homology"/>
<name>A0ABR5NK96_9GAMM</name>
<keyword evidence="4" id="KW-1185">Reference proteome</keyword>
<evidence type="ECO:0000256" key="2">
    <source>
        <dbReference type="HAMAP-Rule" id="MF_00460"/>
    </source>
</evidence>
<dbReference type="InterPro" id="IPR016155">
    <property type="entry name" value="Mopterin_synth/thiamin_S_b"/>
</dbReference>
<reference evidence="3 4" key="1">
    <citation type="submission" date="2015-05" db="EMBL/GenBank/DDBJ databases">
        <title>Genome sequencing and analysis of members of genus Stenotrophomonas.</title>
        <authorList>
            <person name="Patil P.P."/>
            <person name="Midha S."/>
            <person name="Patil P.B."/>
        </authorList>
    </citation>
    <scope>NUCLEOTIDE SEQUENCE [LARGE SCALE GENOMIC DNA]</scope>
    <source>
        <strain evidence="3 4">DSM 12575</strain>
    </source>
</reference>
<sequence length="85" mass="9425">MRVEVVLAWPERYLRRELILPEGCTVADALEAAALDTDGGFVATAVHGVLARPQQALHDGDRIELLRPLLADPKENRRRRARGGD</sequence>
<dbReference type="InterPro" id="IPR005346">
    <property type="entry name" value="RnfH"/>
</dbReference>
<gene>
    <name evidence="3" type="ORF">ABB22_08120</name>
</gene>
<dbReference type="NCBIfam" id="NF002490">
    <property type="entry name" value="PRK01777.1"/>
    <property type="match status" value="1"/>
</dbReference>
<dbReference type="SUPFAM" id="SSF54285">
    <property type="entry name" value="MoaD/ThiS"/>
    <property type="match status" value="1"/>
</dbReference>
<dbReference type="RefSeq" id="WP_055764755.1">
    <property type="nucleotide sequence ID" value="NZ_LDJG01000011.1"/>
</dbReference>
<evidence type="ECO:0000313" key="4">
    <source>
        <dbReference type="Proteomes" id="UP000050902"/>
    </source>
</evidence>
<organism evidence="3 4">
    <name type="scientific">Stenotrophomonas nitritireducens</name>
    <dbReference type="NCBI Taxonomy" id="83617"/>
    <lineage>
        <taxon>Bacteria</taxon>
        <taxon>Pseudomonadati</taxon>
        <taxon>Pseudomonadota</taxon>
        <taxon>Gammaproteobacteria</taxon>
        <taxon>Lysobacterales</taxon>
        <taxon>Lysobacteraceae</taxon>
        <taxon>Stenotrophomonas</taxon>
    </lineage>
</organism>
<accession>A0ABR5NK96</accession>
<evidence type="ECO:0000256" key="1">
    <source>
        <dbReference type="ARBA" id="ARBA00010645"/>
    </source>
</evidence>
<dbReference type="HAMAP" id="MF_00460">
    <property type="entry name" value="UPF0125_RnfH"/>
    <property type="match status" value="1"/>
</dbReference>
<dbReference type="PANTHER" id="PTHR37483">
    <property type="entry name" value="UPF0125 PROTEIN RATB"/>
    <property type="match status" value="1"/>
</dbReference>
<evidence type="ECO:0000313" key="3">
    <source>
        <dbReference type="EMBL" id="KRG57644.1"/>
    </source>
</evidence>
<dbReference type="Gene3D" id="3.10.20.280">
    <property type="entry name" value="RnfH-like"/>
    <property type="match status" value="1"/>
</dbReference>
<comment type="caution">
    <text evidence="3">The sequence shown here is derived from an EMBL/GenBank/DDBJ whole genome shotgun (WGS) entry which is preliminary data.</text>
</comment>
<dbReference type="Proteomes" id="UP000050902">
    <property type="component" value="Unassembled WGS sequence"/>
</dbReference>
<dbReference type="EMBL" id="LDJG01000011">
    <property type="protein sequence ID" value="KRG57644.1"/>
    <property type="molecule type" value="Genomic_DNA"/>
</dbReference>
<protein>
    <recommendedName>
        <fullName evidence="2">UPF0125 protein ABB22_08120</fullName>
    </recommendedName>
</protein>
<comment type="similarity">
    <text evidence="1 2">Belongs to the UPF0125 (RnfH) family.</text>
</comment>
<dbReference type="InterPro" id="IPR037021">
    <property type="entry name" value="RnfH_sf"/>
</dbReference>
<dbReference type="PANTHER" id="PTHR37483:SF1">
    <property type="entry name" value="UPF0125 PROTEIN RATB"/>
    <property type="match status" value="1"/>
</dbReference>